<dbReference type="SUPFAM" id="SSF51735">
    <property type="entry name" value="NAD(P)-binding Rossmann-fold domains"/>
    <property type="match status" value="1"/>
</dbReference>
<evidence type="ECO:0000256" key="1">
    <source>
        <dbReference type="ARBA" id="ARBA00001947"/>
    </source>
</evidence>
<dbReference type="InterPro" id="IPR047109">
    <property type="entry name" value="CAD-like"/>
</dbReference>
<dbReference type="InterPro" id="IPR013149">
    <property type="entry name" value="ADH-like_C"/>
</dbReference>
<protein>
    <submittedName>
        <fullName evidence="8">NAD(P)-dependent alcohol dehydrogenase</fullName>
        <ecNumber evidence="8">1.1.-.-</ecNumber>
    </submittedName>
</protein>
<dbReference type="Gene3D" id="3.40.50.720">
    <property type="entry name" value="NAD(P)-binding Rossmann-like Domain"/>
    <property type="match status" value="1"/>
</dbReference>
<evidence type="ECO:0000256" key="3">
    <source>
        <dbReference type="ARBA" id="ARBA00022833"/>
    </source>
</evidence>
<dbReference type="Pfam" id="PF00107">
    <property type="entry name" value="ADH_zinc_N"/>
    <property type="match status" value="1"/>
</dbReference>
<dbReference type="Pfam" id="PF08240">
    <property type="entry name" value="ADH_N"/>
    <property type="match status" value="1"/>
</dbReference>
<evidence type="ECO:0000313" key="8">
    <source>
        <dbReference type="EMBL" id="MFC3831561.1"/>
    </source>
</evidence>
<dbReference type="InterPro" id="IPR036291">
    <property type="entry name" value="NAD(P)-bd_dom_sf"/>
</dbReference>
<dbReference type="InterPro" id="IPR013154">
    <property type="entry name" value="ADH-like_N"/>
</dbReference>
<comment type="similarity">
    <text evidence="5">Belongs to the zinc-containing alcohol dehydrogenase family.</text>
</comment>
<evidence type="ECO:0000259" key="7">
    <source>
        <dbReference type="SMART" id="SM00829"/>
    </source>
</evidence>
<comment type="cofactor">
    <cofactor evidence="1 5">
        <name>Zn(2+)</name>
        <dbReference type="ChEBI" id="CHEBI:29105"/>
    </cofactor>
</comment>
<gene>
    <name evidence="8" type="ORF">ACFOSB_01630</name>
</gene>
<dbReference type="RefSeq" id="WP_322473672.1">
    <property type="nucleotide sequence ID" value="NZ_JBHRZG010000002.1"/>
</dbReference>
<keyword evidence="4 8" id="KW-0560">Oxidoreductase</keyword>
<reference evidence="9" key="1">
    <citation type="journal article" date="2019" name="Int. J. Syst. Evol. Microbiol.">
        <title>The Global Catalogue of Microorganisms (GCM) 10K type strain sequencing project: providing services to taxonomists for standard genome sequencing and annotation.</title>
        <authorList>
            <consortium name="The Broad Institute Genomics Platform"/>
            <consortium name="The Broad Institute Genome Sequencing Center for Infectious Disease"/>
            <person name="Wu L."/>
            <person name="Ma J."/>
        </authorList>
    </citation>
    <scope>NUCLEOTIDE SEQUENCE [LARGE SCALE GENOMIC DNA]</scope>
    <source>
        <strain evidence="9">CCTCC AB 2017081</strain>
    </source>
</reference>
<dbReference type="InterPro" id="IPR020843">
    <property type="entry name" value="ER"/>
</dbReference>
<dbReference type="Proteomes" id="UP001595803">
    <property type="component" value="Unassembled WGS sequence"/>
</dbReference>
<dbReference type="CDD" id="cd05283">
    <property type="entry name" value="CAD1"/>
    <property type="match status" value="1"/>
</dbReference>
<organism evidence="8 9">
    <name type="scientific">Deinococcus rufus</name>
    <dbReference type="NCBI Taxonomy" id="2136097"/>
    <lineage>
        <taxon>Bacteria</taxon>
        <taxon>Thermotogati</taxon>
        <taxon>Deinococcota</taxon>
        <taxon>Deinococci</taxon>
        <taxon>Deinococcales</taxon>
        <taxon>Deinococcaceae</taxon>
        <taxon>Deinococcus</taxon>
    </lineage>
</organism>
<dbReference type="EMBL" id="JBHRZG010000002">
    <property type="protein sequence ID" value="MFC3831561.1"/>
    <property type="molecule type" value="Genomic_DNA"/>
</dbReference>
<evidence type="ECO:0000256" key="2">
    <source>
        <dbReference type="ARBA" id="ARBA00022723"/>
    </source>
</evidence>
<sequence length="371" mass="40122">MTSYAQEVEVRTDGSRAQGTPAVGYGTPDKTSPLGPIQFERREPGPTDVSIEILYCGVCHSDLHQVRDEWNNTVWPCIPGHEIVGRVTAVGAEVTRFQVGDLAGVGCMVDSCQECESCKAGEEQYCQNGFLATYNGPFKADGSNTFGGYSDHIVVTEQFVLRIPENLDLKAVAPILCAGVTTYSPMKHWKVGKGTKVGVVALGGLGHMAVQIAAALGAEVTVFTTREDKMADARTLGAKAVVLSTDEDAMKALKGTLEFIIDTIPTRHDVNPYLQTLAHDGQLVLVGALEPLEPANNMYMATQRLGMSGSLIGSLAETQEVLDLCGQHGIVAQAEMIDIQDINKTFERMMNEEIHYRAVIDMASITREQRA</sequence>
<dbReference type="GO" id="GO:0016491">
    <property type="term" value="F:oxidoreductase activity"/>
    <property type="evidence" value="ECO:0007669"/>
    <property type="project" value="UniProtKB-KW"/>
</dbReference>
<dbReference type="PROSITE" id="PS00059">
    <property type="entry name" value="ADH_ZINC"/>
    <property type="match status" value="1"/>
</dbReference>
<dbReference type="InterPro" id="IPR029752">
    <property type="entry name" value="D-isomer_DH_CS1"/>
</dbReference>
<feature type="domain" description="Enoyl reductase (ER)" evidence="7">
    <location>
        <begin position="26"/>
        <end position="360"/>
    </location>
</feature>
<dbReference type="PANTHER" id="PTHR42683">
    <property type="entry name" value="ALDEHYDE REDUCTASE"/>
    <property type="match status" value="1"/>
</dbReference>
<proteinExistence type="inferred from homology"/>
<dbReference type="PROSITE" id="PS00065">
    <property type="entry name" value="D_2_HYDROXYACID_DH_1"/>
    <property type="match status" value="1"/>
</dbReference>
<accession>A0ABV7Z2A7</accession>
<keyword evidence="2 5" id="KW-0479">Metal-binding</keyword>
<evidence type="ECO:0000256" key="6">
    <source>
        <dbReference type="SAM" id="MobiDB-lite"/>
    </source>
</evidence>
<keyword evidence="3 5" id="KW-0862">Zinc</keyword>
<dbReference type="InterPro" id="IPR011032">
    <property type="entry name" value="GroES-like_sf"/>
</dbReference>
<dbReference type="SMART" id="SM00829">
    <property type="entry name" value="PKS_ER"/>
    <property type="match status" value="1"/>
</dbReference>
<comment type="caution">
    <text evidence="8">The sequence shown here is derived from an EMBL/GenBank/DDBJ whole genome shotgun (WGS) entry which is preliminary data.</text>
</comment>
<dbReference type="EC" id="1.1.-.-" evidence="8"/>
<dbReference type="Gene3D" id="3.90.180.10">
    <property type="entry name" value="Medium-chain alcohol dehydrogenases, catalytic domain"/>
    <property type="match status" value="1"/>
</dbReference>
<feature type="region of interest" description="Disordered" evidence="6">
    <location>
        <begin position="1"/>
        <end position="35"/>
    </location>
</feature>
<dbReference type="SUPFAM" id="SSF50129">
    <property type="entry name" value="GroES-like"/>
    <property type="match status" value="1"/>
</dbReference>
<evidence type="ECO:0000313" key="9">
    <source>
        <dbReference type="Proteomes" id="UP001595803"/>
    </source>
</evidence>
<evidence type="ECO:0000256" key="4">
    <source>
        <dbReference type="ARBA" id="ARBA00023002"/>
    </source>
</evidence>
<dbReference type="InterPro" id="IPR002328">
    <property type="entry name" value="ADH_Zn_CS"/>
</dbReference>
<name>A0ABV7Z2A7_9DEIO</name>
<evidence type="ECO:0000256" key="5">
    <source>
        <dbReference type="RuleBase" id="RU361277"/>
    </source>
</evidence>
<keyword evidence="9" id="KW-1185">Reference proteome</keyword>